<dbReference type="InterPro" id="IPR013497">
    <property type="entry name" value="Topo_IA_cen"/>
</dbReference>
<sequence>KRSPKPPFTTSTLQQVASTRLGFSPSRTMGAAQKLYEAGHISYMRTDSTNMSEVALKQIHALVVKKYGQEYLTPRHYKTKSKSAQEAHEAIRPTNFAHLSAGATFDQKALYELIWKRTVSSQMTDASIKRTKISANIFQSKEIIPDFNMNGSRIIFPGWLLVDTSARGEDIEVPKLTAGDPLTLKTMTIEAKQTQPPSRYSEAGLIKELEKRGIGRPSTYASIMKTITDRGYVTKEGRTLIPTATGDVVSTFLEQNFANYISDTFTSEMENELDEIAEGKRTYKKTLTDFYGPFQNEVASKENIPKLTNLGAGPADYPCPICGSTMVIKLGKAGTFLSCDRFPDCNGARMIDGSELKPEAPIGLHPESGEAIYIMKGKFGPYVQLG</sequence>
<keyword evidence="2" id="KW-0799">Topoisomerase</keyword>
<gene>
    <name evidence="6" type="ORF">COZ82_03695</name>
</gene>
<comment type="caution">
    <text evidence="6">The sequence shown here is derived from an EMBL/GenBank/DDBJ whole genome shotgun (WGS) entry which is preliminary data.</text>
</comment>
<evidence type="ECO:0000256" key="1">
    <source>
        <dbReference type="ARBA" id="ARBA00022723"/>
    </source>
</evidence>
<dbReference type="GO" id="GO:0046872">
    <property type="term" value="F:metal ion binding"/>
    <property type="evidence" value="ECO:0007669"/>
    <property type="project" value="UniProtKB-KW"/>
</dbReference>
<dbReference type="Gene3D" id="2.70.20.10">
    <property type="entry name" value="Topoisomerase I, domain 3"/>
    <property type="match status" value="1"/>
</dbReference>
<dbReference type="GO" id="GO:0003677">
    <property type="term" value="F:DNA binding"/>
    <property type="evidence" value="ECO:0007669"/>
    <property type="project" value="UniProtKB-KW"/>
</dbReference>
<dbReference type="PROSITE" id="PS00396">
    <property type="entry name" value="TOPO_IA_1"/>
    <property type="match status" value="1"/>
</dbReference>
<dbReference type="Pfam" id="PF13368">
    <property type="entry name" value="Toprim_C_rpt"/>
    <property type="match status" value="1"/>
</dbReference>
<dbReference type="PANTHER" id="PTHR42785">
    <property type="entry name" value="DNA TOPOISOMERASE, TYPE IA, CORE"/>
    <property type="match status" value="1"/>
</dbReference>
<dbReference type="Gene3D" id="1.10.290.10">
    <property type="entry name" value="Topoisomerase I, domain 4"/>
    <property type="match status" value="1"/>
</dbReference>
<dbReference type="AlphaFoldDB" id="A0A2M7IMZ1"/>
<dbReference type="Proteomes" id="UP000230837">
    <property type="component" value="Unassembled WGS sequence"/>
</dbReference>
<evidence type="ECO:0000313" key="7">
    <source>
        <dbReference type="Proteomes" id="UP000230837"/>
    </source>
</evidence>
<dbReference type="SMART" id="SM00437">
    <property type="entry name" value="TOP1Ac"/>
    <property type="match status" value="1"/>
</dbReference>
<dbReference type="EMBL" id="PFHR01000196">
    <property type="protein sequence ID" value="PIW96680.1"/>
    <property type="molecule type" value="Genomic_DNA"/>
</dbReference>
<dbReference type="InterPro" id="IPR000380">
    <property type="entry name" value="Topo_IA"/>
</dbReference>
<evidence type="ECO:0000256" key="3">
    <source>
        <dbReference type="ARBA" id="ARBA00023125"/>
    </source>
</evidence>
<keyword evidence="4 6" id="KW-0413">Isomerase</keyword>
<keyword evidence="1" id="KW-0479">Metal-binding</keyword>
<name>A0A2M7IMZ1_9BACT</name>
<dbReference type="Pfam" id="PF01396">
    <property type="entry name" value="Zn_ribbon_Top1"/>
    <property type="match status" value="1"/>
</dbReference>
<dbReference type="SUPFAM" id="SSF56712">
    <property type="entry name" value="Prokaryotic type I DNA topoisomerase"/>
    <property type="match status" value="1"/>
</dbReference>
<dbReference type="InterPro" id="IPR003602">
    <property type="entry name" value="Topo_IA_DNA-bd_dom"/>
</dbReference>
<dbReference type="InterPro" id="IPR013825">
    <property type="entry name" value="Topo_IA_cen_sub2"/>
</dbReference>
<evidence type="ECO:0000256" key="2">
    <source>
        <dbReference type="ARBA" id="ARBA00023029"/>
    </source>
</evidence>
<dbReference type="SUPFAM" id="SSF57783">
    <property type="entry name" value="Zinc beta-ribbon"/>
    <property type="match status" value="1"/>
</dbReference>
<dbReference type="Gene3D" id="3.30.65.10">
    <property type="entry name" value="Bacterial Topoisomerase I, domain 1"/>
    <property type="match status" value="1"/>
</dbReference>
<dbReference type="InterPro" id="IPR013498">
    <property type="entry name" value="Topo_IA_Znf"/>
</dbReference>
<feature type="domain" description="Topo IA-type catalytic" evidence="5">
    <location>
        <begin position="1"/>
        <end position="299"/>
    </location>
</feature>
<dbReference type="PROSITE" id="PS52039">
    <property type="entry name" value="TOPO_IA_2"/>
    <property type="match status" value="1"/>
</dbReference>
<dbReference type="PRINTS" id="PR00417">
    <property type="entry name" value="PRTPISMRASEI"/>
</dbReference>
<dbReference type="Pfam" id="PF01131">
    <property type="entry name" value="Topoisom_bac"/>
    <property type="match status" value="1"/>
</dbReference>
<evidence type="ECO:0000256" key="4">
    <source>
        <dbReference type="ARBA" id="ARBA00023235"/>
    </source>
</evidence>
<dbReference type="InterPro" id="IPR025589">
    <property type="entry name" value="Toprim_C_rpt"/>
</dbReference>
<dbReference type="GO" id="GO:0003917">
    <property type="term" value="F:DNA topoisomerase type I (single strand cut, ATP-independent) activity"/>
    <property type="evidence" value="ECO:0007669"/>
    <property type="project" value="InterPro"/>
</dbReference>
<protein>
    <submittedName>
        <fullName evidence="6">DNA topoisomerase I</fullName>
    </submittedName>
</protein>
<dbReference type="GO" id="GO:0005694">
    <property type="term" value="C:chromosome"/>
    <property type="evidence" value="ECO:0007669"/>
    <property type="project" value="InterPro"/>
</dbReference>
<dbReference type="InterPro" id="IPR023406">
    <property type="entry name" value="Topo_IA_AS"/>
</dbReference>
<feature type="non-terminal residue" evidence="6">
    <location>
        <position position="1"/>
    </location>
</feature>
<evidence type="ECO:0000259" key="5">
    <source>
        <dbReference type="PROSITE" id="PS52039"/>
    </source>
</evidence>
<dbReference type="InterPro" id="IPR023405">
    <property type="entry name" value="Topo_IA_core_domain"/>
</dbReference>
<dbReference type="CDD" id="cd00186">
    <property type="entry name" value="TOP1Ac"/>
    <property type="match status" value="1"/>
</dbReference>
<dbReference type="InterPro" id="IPR013824">
    <property type="entry name" value="Topo_IA_cen_sub1"/>
</dbReference>
<dbReference type="PANTHER" id="PTHR42785:SF1">
    <property type="entry name" value="DNA TOPOISOMERASE"/>
    <property type="match status" value="1"/>
</dbReference>
<accession>A0A2M7IMZ1</accession>
<dbReference type="InterPro" id="IPR013826">
    <property type="entry name" value="Topo_IA_cen_sub3"/>
</dbReference>
<dbReference type="GO" id="GO:0006265">
    <property type="term" value="P:DNA topological change"/>
    <property type="evidence" value="ECO:0007669"/>
    <property type="project" value="InterPro"/>
</dbReference>
<keyword evidence="3" id="KW-0238">DNA-binding</keyword>
<dbReference type="Gene3D" id="1.10.460.10">
    <property type="entry name" value="Topoisomerase I, domain 2"/>
    <property type="match status" value="1"/>
</dbReference>
<proteinExistence type="predicted"/>
<reference evidence="7" key="1">
    <citation type="submission" date="2017-09" db="EMBL/GenBank/DDBJ databases">
        <title>Depth-based differentiation of microbial function through sediment-hosted aquifers and enrichment of novel symbionts in the deep terrestrial subsurface.</title>
        <authorList>
            <person name="Probst A.J."/>
            <person name="Ladd B."/>
            <person name="Jarett J.K."/>
            <person name="Geller-Mcgrath D.E."/>
            <person name="Sieber C.M.K."/>
            <person name="Emerson J.B."/>
            <person name="Anantharaman K."/>
            <person name="Thomas B.C."/>
            <person name="Malmstrom R."/>
            <person name="Stieglmeier M."/>
            <person name="Klingl A."/>
            <person name="Woyke T."/>
            <person name="Ryan C.M."/>
            <person name="Banfield J.F."/>
        </authorList>
    </citation>
    <scope>NUCLEOTIDE SEQUENCE [LARGE SCALE GENOMIC DNA]</scope>
</reference>
<organism evidence="6 7">
    <name type="scientific">Candidatus Kaiserbacteria bacterium CG_4_8_14_3_um_filter_38_9</name>
    <dbReference type="NCBI Taxonomy" id="1974599"/>
    <lineage>
        <taxon>Bacteria</taxon>
        <taxon>Candidatus Kaiseribacteriota</taxon>
    </lineage>
</organism>
<evidence type="ECO:0000313" key="6">
    <source>
        <dbReference type="EMBL" id="PIW96680.1"/>
    </source>
</evidence>
<feature type="non-terminal residue" evidence="6">
    <location>
        <position position="386"/>
    </location>
</feature>